<dbReference type="InterPro" id="IPR025870">
    <property type="entry name" value="Glyoxalase-like_dom"/>
</dbReference>
<keyword evidence="3" id="KW-1185">Reference proteome</keyword>
<dbReference type="Gene3D" id="3.10.180.10">
    <property type="entry name" value="2,3-Dihydroxybiphenyl 1,2-Dioxygenase, domain 1"/>
    <property type="match status" value="1"/>
</dbReference>
<dbReference type="SUPFAM" id="SSF54593">
    <property type="entry name" value="Glyoxalase/Bleomycin resistance protein/Dihydroxybiphenyl dioxygenase"/>
    <property type="match status" value="1"/>
</dbReference>
<dbReference type="Pfam" id="PF13468">
    <property type="entry name" value="Glyoxalase_3"/>
    <property type="match status" value="1"/>
</dbReference>
<dbReference type="EMBL" id="SMCR01000001">
    <property type="protein sequence ID" value="TCW00133.1"/>
    <property type="molecule type" value="Genomic_DNA"/>
</dbReference>
<evidence type="ECO:0000313" key="2">
    <source>
        <dbReference type="EMBL" id="TCW00133.1"/>
    </source>
</evidence>
<evidence type="ECO:0000259" key="1">
    <source>
        <dbReference type="Pfam" id="PF13468"/>
    </source>
</evidence>
<gene>
    <name evidence="2" type="ORF">EDC52_101480</name>
</gene>
<dbReference type="Proteomes" id="UP000295719">
    <property type="component" value="Unassembled WGS sequence"/>
</dbReference>
<comment type="caution">
    <text evidence="2">The sequence shown here is derived from an EMBL/GenBank/DDBJ whole genome shotgun (WGS) entry which is preliminary data.</text>
</comment>
<dbReference type="RefSeq" id="WP_131863661.1">
    <property type="nucleotide sequence ID" value="NZ_SMCR01000001.1"/>
</dbReference>
<dbReference type="InterPro" id="IPR029068">
    <property type="entry name" value="Glyas_Bleomycin-R_OHBP_Dase"/>
</dbReference>
<sequence>MTHSLDHLVINGHYDIDQLAAWFSGLGFRLTPRGVHSLGSLNHLMMFDGHYLEIVGLPRQGKVRQELLASPVGIDGLVLASQDAEQTRQQLSQAGFSLQPLQNFSRQVVSGQQQGVARFTTVRLAPGEFSAGRVYFCQHHTPEWVWRPEWLGQDNGVSRITGLTVVADDPEALNVHYRRLGLDQRQFNLQLITPDQARQRYGDVLQLPAGRASYFAVIHFQGGRLDWIAEAATRLGLPLAKQPDSVRVALPGMTTLLEFIS</sequence>
<evidence type="ECO:0000313" key="3">
    <source>
        <dbReference type="Proteomes" id="UP000295719"/>
    </source>
</evidence>
<protein>
    <submittedName>
        <fullName evidence="2">Glyoxalase-like protein</fullName>
    </submittedName>
</protein>
<name>A0A4R3Z4M5_9GAMM</name>
<feature type="domain" description="Glyoxalase-like" evidence="1">
    <location>
        <begin position="5"/>
        <end position="180"/>
    </location>
</feature>
<proteinExistence type="predicted"/>
<dbReference type="PANTHER" id="PTHR40265">
    <property type="entry name" value="BLL2707 PROTEIN"/>
    <property type="match status" value="1"/>
</dbReference>
<organism evidence="2 3">
    <name type="scientific">Biostraticola tofi</name>
    <dbReference type="NCBI Taxonomy" id="466109"/>
    <lineage>
        <taxon>Bacteria</taxon>
        <taxon>Pseudomonadati</taxon>
        <taxon>Pseudomonadota</taxon>
        <taxon>Gammaproteobacteria</taxon>
        <taxon>Enterobacterales</taxon>
        <taxon>Bruguierivoracaceae</taxon>
        <taxon>Biostraticola</taxon>
    </lineage>
</organism>
<dbReference type="AlphaFoldDB" id="A0A4R3Z4M5"/>
<reference evidence="2 3" key="1">
    <citation type="submission" date="2019-03" db="EMBL/GenBank/DDBJ databases">
        <title>Genomic Encyclopedia of Type Strains, Phase IV (KMG-IV): sequencing the most valuable type-strain genomes for metagenomic binning, comparative biology and taxonomic classification.</title>
        <authorList>
            <person name="Goeker M."/>
        </authorList>
    </citation>
    <scope>NUCLEOTIDE SEQUENCE [LARGE SCALE GENOMIC DNA]</scope>
    <source>
        <strain evidence="2 3">DSM 19580</strain>
    </source>
</reference>
<accession>A0A4R3Z4M5</accession>
<dbReference type="PANTHER" id="PTHR40265:SF1">
    <property type="entry name" value="GLYOXALASE-LIKE DOMAIN-CONTAINING PROTEIN"/>
    <property type="match status" value="1"/>
</dbReference>
<dbReference type="OrthoDB" id="9812467at2"/>